<organism evidence="1 2">
    <name type="scientific">Populus trichocarpa</name>
    <name type="common">Western balsam poplar</name>
    <name type="synonym">Populus balsamifera subsp. trichocarpa</name>
    <dbReference type="NCBI Taxonomy" id="3694"/>
    <lineage>
        <taxon>Eukaryota</taxon>
        <taxon>Viridiplantae</taxon>
        <taxon>Streptophyta</taxon>
        <taxon>Embryophyta</taxon>
        <taxon>Tracheophyta</taxon>
        <taxon>Spermatophyta</taxon>
        <taxon>Magnoliopsida</taxon>
        <taxon>eudicotyledons</taxon>
        <taxon>Gunneridae</taxon>
        <taxon>Pentapetalae</taxon>
        <taxon>rosids</taxon>
        <taxon>fabids</taxon>
        <taxon>Malpighiales</taxon>
        <taxon>Salicaceae</taxon>
        <taxon>Saliceae</taxon>
        <taxon>Populus</taxon>
    </lineage>
</organism>
<sequence length="61" mass="7424">MTSFFKLRSNLERNLGWDCSNEARRLGCQYFNEGGSFYKSSFYARTINSFFWWLFESFNCY</sequence>
<dbReference type="AlphaFoldDB" id="A0A3N7FXP1"/>
<protein>
    <submittedName>
        <fullName evidence="1">Uncharacterized protein</fullName>
    </submittedName>
</protein>
<evidence type="ECO:0000313" key="1">
    <source>
        <dbReference type="EMBL" id="RQO91231.1"/>
    </source>
</evidence>
<gene>
    <name evidence="1" type="ORF">POPTR_006G031450</name>
</gene>
<accession>A0A3N7FXP1</accession>
<dbReference type="Proteomes" id="UP000006729">
    <property type="component" value="Chromosome 6"/>
</dbReference>
<dbReference type="EMBL" id="CM009295">
    <property type="protein sequence ID" value="RQO91231.1"/>
    <property type="molecule type" value="Genomic_DNA"/>
</dbReference>
<dbReference type="InParanoid" id="A0A3N7FXP1"/>
<evidence type="ECO:0000313" key="2">
    <source>
        <dbReference type="Proteomes" id="UP000006729"/>
    </source>
</evidence>
<reference evidence="1 2" key="1">
    <citation type="journal article" date="2006" name="Science">
        <title>The genome of black cottonwood, Populus trichocarpa (Torr. &amp; Gray).</title>
        <authorList>
            <person name="Tuskan G.A."/>
            <person name="Difazio S."/>
            <person name="Jansson S."/>
            <person name="Bohlmann J."/>
            <person name="Grigoriev I."/>
            <person name="Hellsten U."/>
            <person name="Putnam N."/>
            <person name="Ralph S."/>
            <person name="Rombauts S."/>
            <person name="Salamov A."/>
            <person name="Schein J."/>
            <person name="Sterck L."/>
            <person name="Aerts A."/>
            <person name="Bhalerao R.R."/>
            <person name="Bhalerao R.P."/>
            <person name="Blaudez D."/>
            <person name="Boerjan W."/>
            <person name="Brun A."/>
            <person name="Brunner A."/>
            <person name="Busov V."/>
            <person name="Campbell M."/>
            <person name="Carlson J."/>
            <person name="Chalot M."/>
            <person name="Chapman J."/>
            <person name="Chen G.L."/>
            <person name="Cooper D."/>
            <person name="Coutinho P.M."/>
            <person name="Couturier J."/>
            <person name="Covert S."/>
            <person name="Cronk Q."/>
            <person name="Cunningham R."/>
            <person name="Davis J."/>
            <person name="Degroeve S."/>
            <person name="Dejardin A."/>
            <person name="Depamphilis C."/>
            <person name="Detter J."/>
            <person name="Dirks B."/>
            <person name="Dubchak I."/>
            <person name="Duplessis S."/>
            <person name="Ehlting J."/>
            <person name="Ellis B."/>
            <person name="Gendler K."/>
            <person name="Goodstein D."/>
            <person name="Gribskov M."/>
            <person name="Grimwood J."/>
            <person name="Groover A."/>
            <person name="Gunter L."/>
            <person name="Hamberger B."/>
            <person name="Heinze B."/>
            <person name="Helariutta Y."/>
            <person name="Henrissat B."/>
            <person name="Holligan D."/>
            <person name="Holt R."/>
            <person name="Huang W."/>
            <person name="Islam-Faridi N."/>
            <person name="Jones S."/>
            <person name="Jones-Rhoades M."/>
            <person name="Jorgensen R."/>
            <person name="Joshi C."/>
            <person name="Kangasjarvi J."/>
            <person name="Karlsson J."/>
            <person name="Kelleher C."/>
            <person name="Kirkpatrick R."/>
            <person name="Kirst M."/>
            <person name="Kohler A."/>
            <person name="Kalluri U."/>
            <person name="Larimer F."/>
            <person name="Leebens-Mack J."/>
            <person name="Leple J.C."/>
            <person name="Locascio P."/>
            <person name="Lou Y."/>
            <person name="Lucas S."/>
            <person name="Martin F."/>
            <person name="Montanini B."/>
            <person name="Napoli C."/>
            <person name="Nelson D.R."/>
            <person name="Nelson C."/>
            <person name="Nieminen K."/>
            <person name="Nilsson O."/>
            <person name="Pereda V."/>
            <person name="Peter G."/>
            <person name="Philippe R."/>
            <person name="Pilate G."/>
            <person name="Poliakov A."/>
            <person name="Razumovskaya J."/>
            <person name="Richardson P."/>
            <person name="Rinaldi C."/>
            <person name="Ritland K."/>
            <person name="Rouze P."/>
            <person name="Ryaboy D."/>
            <person name="Schmutz J."/>
            <person name="Schrader J."/>
            <person name="Segerman B."/>
            <person name="Shin H."/>
            <person name="Siddiqui A."/>
            <person name="Sterky F."/>
            <person name="Terry A."/>
            <person name="Tsai C.J."/>
            <person name="Uberbacher E."/>
            <person name="Unneberg P."/>
            <person name="Vahala J."/>
            <person name="Wall K."/>
            <person name="Wessler S."/>
            <person name="Yang G."/>
            <person name="Yin T."/>
            <person name="Douglas C."/>
            <person name="Marra M."/>
            <person name="Sandberg G."/>
            <person name="Van de Peer Y."/>
            <person name="Rokhsar D."/>
        </authorList>
    </citation>
    <scope>NUCLEOTIDE SEQUENCE [LARGE SCALE GENOMIC DNA]</scope>
    <source>
        <strain evidence="2">cv. Nisqually</strain>
    </source>
</reference>
<proteinExistence type="predicted"/>
<name>A0A3N7FXP1_POPTR</name>
<keyword evidence="2" id="KW-1185">Reference proteome</keyword>